<protein>
    <submittedName>
        <fullName evidence="3">IS3 family transposase</fullName>
    </submittedName>
</protein>
<gene>
    <name evidence="3" type="ORF">KEHDKFFH_19950</name>
</gene>
<dbReference type="EMBL" id="PSSX01000044">
    <property type="protein sequence ID" value="PPI82368.1"/>
    <property type="molecule type" value="Genomic_DNA"/>
</dbReference>
<name>A0A2S5Z4W1_9GAMM</name>
<keyword evidence="4" id="KW-1185">Reference proteome</keyword>
<sequence length="387" mass="44695">MTRKRRSFSPEFKQEAASLVLDQGYTIPQASVSLGIGESAIRRWVNQLTEERDGVTPKGKALTPEQRRIQELEARCKRLEQEKDIPKKGYRSLDVGRHESYALIDQLSERMPVEMVCNAFDISRSSYYEYRQQRNHVDIERLALKAQVNRLFTKSRSSAGSRTIKGLLSEEGVVVGRFKVRRLMSELGLICKQPGPHAYKQATVERPDIPNHLDREFAVEQPDQVWCGDITYIWSGQRWSYLAVVLDLYARRVVGWAMSSSPDADLVVKAVDHAWEQRGRPEKVMFHSDQGSQYASRKFRQRLWRYRMTQSMSRRGNCWDNAPMERLFRSLKSEWVPALGYRNLPEAQKDVGGYLMDYYNRQRPHTFNGGISPVAAEENLKILSGIS</sequence>
<dbReference type="NCBIfam" id="NF033516">
    <property type="entry name" value="transpos_IS3"/>
    <property type="match status" value="1"/>
</dbReference>
<dbReference type="InterPro" id="IPR002514">
    <property type="entry name" value="Transposase_8"/>
</dbReference>
<dbReference type="InterPro" id="IPR050900">
    <property type="entry name" value="Transposase_IS3/IS150/IS904"/>
</dbReference>
<evidence type="ECO:0000313" key="3">
    <source>
        <dbReference type="EMBL" id="PPI82368.1"/>
    </source>
</evidence>
<dbReference type="Proteomes" id="UP000239917">
    <property type="component" value="Unassembled WGS sequence"/>
</dbReference>
<dbReference type="PROSITE" id="PS50994">
    <property type="entry name" value="INTEGRASE"/>
    <property type="match status" value="1"/>
</dbReference>
<evidence type="ECO:0000313" key="4">
    <source>
        <dbReference type="Proteomes" id="UP000239917"/>
    </source>
</evidence>
<dbReference type="InterPro" id="IPR048020">
    <property type="entry name" value="Transpos_IS3"/>
</dbReference>
<dbReference type="Pfam" id="PF00665">
    <property type="entry name" value="rve"/>
    <property type="match status" value="1"/>
</dbReference>
<comment type="caution">
    <text evidence="3">The sequence shown here is derived from an EMBL/GenBank/DDBJ whole genome shotgun (WGS) entry which is preliminary data.</text>
</comment>
<dbReference type="InterPro" id="IPR001584">
    <property type="entry name" value="Integrase_cat-core"/>
</dbReference>
<evidence type="ECO:0000256" key="1">
    <source>
        <dbReference type="ARBA" id="ARBA00009964"/>
    </source>
</evidence>
<dbReference type="AlphaFoldDB" id="A0A2S5Z4W1"/>
<accession>A0A2S5Z4W1</accession>
<dbReference type="InterPro" id="IPR012337">
    <property type="entry name" value="RNaseH-like_sf"/>
</dbReference>
<dbReference type="Pfam" id="PF13276">
    <property type="entry name" value="HTH_21"/>
    <property type="match status" value="1"/>
</dbReference>
<comment type="similarity">
    <text evidence="1">Belongs to the transposase 8 family.</text>
</comment>
<dbReference type="RefSeq" id="WP_104323516.1">
    <property type="nucleotide sequence ID" value="NZ_PSSX01000044.1"/>
</dbReference>
<proteinExistence type="inferred from homology"/>
<dbReference type="Gene3D" id="1.10.10.60">
    <property type="entry name" value="Homeodomain-like"/>
    <property type="match status" value="1"/>
</dbReference>
<reference evidence="3 4" key="1">
    <citation type="submission" date="2018-01" db="EMBL/GenBank/DDBJ databases">
        <title>Complete genome sequences of the type strains of Marinobacter flavimaris and Marinobacter maroccanus.</title>
        <authorList>
            <person name="Palau M."/>
            <person name="Boujida N."/>
            <person name="Manresa A."/>
            <person name="Minana-Galbis D."/>
        </authorList>
    </citation>
    <scope>NUCLEOTIDE SEQUENCE [LARGE SCALE GENOMIC DNA]</scope>
    <source>
        <strain evidence="3 4">N4</strain>
    </source>
</reference>
<dbReference type="InterPro" id="IPR036397">
    <property type="entry name" value="RNaseH_sf"/>
</dbReference>
<dbReference type="Pfam" id="PF01527">
    <property type="entry name" value="HTH_Tnp_1"/>
    <property type="match status" value="1"/>
</dbReference>
<dbReference type="InterPro" id="IPR025948">
    <property type="entry name" value="HTH-like_dom"/>
</dbReference>
<dbReference type="PANTHER" id="PTHR46889">
    <property type="entry name" value="TRANSPOSASE INSF FOR INSERTION SEQUENCE IS3B-RELATED"/>
    <property type="match status" value="1"/>
</dbReference>
<evidence type="ECO:0000259" key="2">
    <source>
        <dbReference type="PROSITE" id="PS50994"/>
    </source>
</evidence>
<dbReference type="OrthoDB" id="9810995at2"/>
<dbReference type="SUPFAM" id="SSF46689">
    <property type="entry name" value="Homeodomain-like"/>
    <property type="match status" value="1"/>
</dbReference>
<dbReference type="GO" id="GO:0003677">
    <property type="term" value="F:DNA binding"/>
    <property type="evidence" value="ECO:0007669"/>
    <property type="project" value="InterPro"/>
</dbReference>
<organism evidence="3 4">
    <name type="scientific">Marinobacter maroccanus</name>
    <dbReference type="NCBI Taxonomy" id="2055143"/>
    <lineage>
        <taxon>Bacteria</taxon>
        <taxon>Pseudomonadati</taxon>
        <taxon>Pseudomonadota</taxon>
        <taxon>Gammaproteobacteria</taxon>
        <taxon>Pseudomonadales</taxon>
        <taxon>Marinobacteraceae</taxon>
        <taxon>Marinobacter</taxon>
    </lineage>
</organism>
<feature type="domain" description="Integrase catalytic" evidence="2">
    <location>
        <begin position="218"/>
        <end position="381"/>
    </location>
</feature>
<dbReference type="SUPFAM" id="SSF53098">
    <property type="entry name" value="Ribonuclease H-like"/>
    <property type="match status" value="1"/>
</dbReference>
<dbReference type="GO" id="GO:0006313">
    <property type="term" value="P:DNA transposition"/>
    <property type="evidence" value="ECO:0007669"/>
    <property type="project" value="InterPro"/>
</dbReference>
<dbReference type="Gene3D" id="3.30.420.10">
    <property type="entry name" value="Ribonuclease H-like superfamily/Ribonuclease H"/>
    <property type="match status" value="1"/>
</dbReference>
<dbReference type="GO" id="GO:0004803">
    <property type="term" value="F:transposase activity"/>
    <property type="evidence" value="ECO:0007669"/>
    <property type="project" value="InterPro"/>
</dbReference>
<dbReference type="InterPro" id="IPR009057">
    <property type="entry name" value="Homeodomain-like_sf"/>
</dbReference>
<dbReference type="GO" id="GO:0015074">
    <property type="term" value="P:DNA integration"/>
    <property type="evidence" value="ECO:0007669"/>
    <property type="project" value="InterPro"/>
</dbReference>
<dbReference type="PANTHER" id="PTHR46889:SF4">
    <property type="entry name" value="TRANSPOSASE INSO FOR INSERTION SEQUENCE ELEMENT IS911B-RELATED"/>
    <property type="match status" value="1"/>
</dbReference>